<keyword evidence="3 6" id="KW-0238">DNA-binding</keyword>
<gene>
    <name evidence="10" type="ORF">OCU04_005907</name>
</gene>
<dbReference type="SMART" id="SM00339">
    <property type="entry name" value="FH"/>
    <property type="match status" value="1"/>
</dbReference>
<protein>
    <submittedName>
        <fullName evidence="10">Uncharacterized protein</fullName>
    </submittedName>
</protein>
<feature type="DNA-binding region" description="Fork-head" evidence="6">
    <location>
        <begin position="315"/>
        <end position="400"/>
    </location>
</feature>
<evidence type="ECO:0000256" key="5">
    <source>
        <dbReference type="ARBA" id="ARBA00023242"/>
    </source>
</evidence>
<name>A0A9X0AMU4_9HELO</name>
<organism evidence="10 11">
    <name type="scientific">Sclerotinia nivalis</name>
    <dbReference type="NCBI Taxonomy" id="352851"/>
    <lineage>
        <taxon>Eukaryota</taxon>
        <taxon>Fungi</taxon>
        <taxon>Dikarya</taxon>
        <taxon>Ascomycota</taxon>
        <taxon>Pezizomycotina</taxon>
        <taxon>Leotiomycetes</taxon>
        <taxon>Helotiales</taxon>
        <taxon>Sclerotiniaceae</taxon>
        <taxon>Sclerotinia</taxon>
    </lineage>
</organism>
<dbReference type="InterPro" id="IPR036388">
    <property type="entry name" value="WH-like_DNA-bd_sf"/>
</dbReference>
<evidence type="ECO:0000256" key="4">
    <source>
        <dbReference type="ARBA" id="ARBA00023163"/>
    </source>
</evidence>
<evidence type="ECO:0000313" key="10">
    <source>
        <dbReference type="EMBL" id="KAJ8065199.1"/>
    </source>
</evidence>
<comment type="subcellular location">
    <subcellularLocation>
        <location evidence="1 6">Nucleus</location>
    </subcellularLocation>
</comment>
<evidence type="ECO:0000256" key="1">
    <source>
        <dbReference type="ARBA" id="ARBA00004123"/>
    </source>
</evidence>
<dbReference type="Pfam" id="PF00498">
    <property type="entry name" value="FHA"/>
    <property type="match status" value="1"/>
</dbReference>
<feature type="region of interest" description="Disordered" evidence="7">
    <location>
        <begin position="580"/>
        <end position="620"/>
    </location>
</feature>
<dbReference type="CDD" id="cd22701">
    <property type="entry name" value="FHA_FKH1-like"/>
    <property type="match status" value="1"/>
</dbReference>
<evidence type="ECO:0000256" key="3">
    <source>
        <dbReference type="ARBA" id="ARBA00023125"/>
    </source>
</evidence>
<reference evidence="10" key="1">
    <citation type="submission" date="2022-11" db="EMBL/GenBank/DDBJ databases">
        <title>Genome Resource of Sclerotinia nivalis Strain SnTB1, a Plant Pathogen Isolated from American Ginseng.</title>
        <authorList>
            <person name="Fan S."/>
        </authorList>
    </citation>
    <scope>NUCLEOTIDE SEQUENCE</scope>
    <source>
        <strain evidence="10">SnTB1</strain>
    </source>
</reference>
<evidence type="ECO:0000259" key="9">
    <source>
        <dbReference type="PROSITE" id="PS50039"/>
    </source>
</evidence>
<feature type="region of interest" description="Disordered" evidence="7">
    <location>
        <begin position="1"/>
        <end position="64"/>
    </location>
</feature>
<dbReference type="PRINTS" id="PR00053">
    <property type="entry name" value="FORKHEAD"/>
</dbReference>
<evidence type="ECO:0000313" key="11">
    <source>
        <dbReference type="Proteomes" id="UP001152300"/>
    </source>
</evidence>
<dbReference type="PANTHER" id="PTHR45881">
    <property type="entry name" value="CHECKPOINT SUPPRESSOR 1-LIKE, ISOFORM A-RELATED"/>
    <property type="match status" value="1"/>
</dbReference>
<dbReference type="Proteomes" id="UP001152300">
    <property type="component" value="Unassembled WGS sequence"/>
</dbReference>
<dbReference type="InterPro" id="IPR001766">
    <property type="entry name" value="Fork_head_dom"/>
</dbReference>
<dbReference type="AlphaFoldDB" id="A0A9X0AMU4"/>
<sequence>MPPKMPSSGKRAQRPRRESMKKVDIPDSSPSRPSKRRKKTEEPKTNLPTSNPLPRDPPTSEMNKEEVISKVTQNLGLPGFVQVSQDHGDEKHTIESRGGISAFAKLAGKGWTYYVKELNIAVGRHSVEVEVQDEGPILDVHVDLGPSKMISRRHASIYFEDGWRIEVSGRNGVRVDNKTFRRNEVAELHSGAIIDISGVEMIFVLPEGDFKIDPTYLRRSELSAEDTEDARRHREETPDVLPPPSINGARGQNGAPQAIAPAPQGYQRPGTPPASRIKIPGSNKRSPPAYSAGGTMVMNDSESVDLSLDSNAHIKPGYSYSQMIAQAIIGTPGETLVLNGIYQYIMRRYAYYRHQPPHGWQNSIRHNLSLNNNYDKTPRGKDEPGKGMKWFIKEERYKEMKALASSAPGRGGGHRGSSQPASPMATIDRGFTDEFSPESAVKEKRSPSSGSPRMNLYPPQGPQFTPERAPRVQILQDDLPGDGSPLPRHRRAQKSTLGLSDNIPGSPPILSSSYQQDEGNTFVTPAPHRVHPHLAPPSTAQRPSQHMPTSSPAPFWRFAGDTPLRGFSAYDVSPIKGFQPGVLPSSSPPPMRRSLAMSPTRNGHPGKHQISNDEELEEEEEQGYDLTRLVLLFDSEISTDVFIRGFQTIGSYHAPVANLATPSARI</sequence>
<dbReference type="InterPro" id="IPR036390">
    <property type="entry name" value="WH_DNA-bd_sf"/>
</dbReference>
<dbReference type="InterPro" id="IPR030456">
    <property type="entry name" value="TF_fork_head_CS_2"/>
</dbReference>
<dbReference type="PANTHER" id="PTHR45881:SF1">
    <property type="entry name" value="FORK HEAD PROTEIN HOMOLOG 2"/>
    <property type="match status" value="1"/>
</dbReference>
<feature type="compositionally biased region" description="Basic and acidic residues" evidence="7">
    <location>
        <begin position="15"/>
        <end position="25"/>
    </location>
</feature>
<feature type="region of interest" description="Disordered" evidence="7">
    <location>
        <begin position="222"/>
        <end position="292"/>
    </location>
</feature>
<feature type="region of interest" description="Disordered" evidence="7">
    <location>
        <begin position="404"/>
        <end position="505"/>
    </location>
</feature>
<dbReference type="SMART" id="SM00240">
    <property type="entry name" value="FHA"/>
    <property type="match status" value="1"/>
</dbReference>
<dbReference type="EMBL" id="JAPEIS010000006">
    <property type="protein sequence ID" value="KAJ8065199.1"/>
    <property type="molecule type" value="Genomic_DNA"/>
</dbReference>
<evidence type="ECO:0000256" key="7">
    <source>
        <dbReference type="SAM" id="MobiDB-lite"/>
    </source>
</evidence>
<dbReference type="GO" id="GO:0000981">
    <property type="term" value="F:DNA-binding transcription factor activity, RNA polymerase II-specific"/>
    <property type="evidence" value="ECO:0007669"/>
    <property type="project" value="TreeGrafter"/>
</dbReference>
<dbReference type="Gene3D" id="2.60.200.20">
    <property type="match status" value="1"/>
</dbReference>
<feature type="compositionally biased region" description="Low complexity" evidence="7">
    <location>
        <begin position="252"/>
        <end position="265"/>
    </location>
</feature>
<feature type="domain" description="Fork-head" evidence="9">
    <location>
        <begin position="315"/>
        <end position="400"/>
    </location>
</feature>
<proteinExistence type="predicted"/>
<dbReference type="PROSITE" id="PS00658">
    <property type="entry name" value="FORK_HEAD_2"/>
    <property type="match status" value="1"/>
</dbReference>
<dbReference type="Gene3D" id="1.10.10.10">
    <property type="entry name" value="Winged helix-like DNA-binding domain superfamily/Winged helix DNA-binding domain"/>
    <property type="match status" value="1"/>
</dbReference>
<keyword evidence="5 6" id="KW-0539">Nucleus</keyword>
<evidence type="ECO:0000259" key="8">
    <source>
        <dbReference type="PROSITE" id="PS50006"/>
    </source>
</evidence>
<keyword evidence="11" id="KW-1185">Reference proteome</keyword>
<dbReference type="InterPro" id="IPR008984">
    <property type="entry name" value="SMAD_FHA_dom_sf"/>
</dbReference>
<evidence type="ECO:0000256" key="6">
    <source>
        <dbReference type="PROSITE-ProRule" id="PRU00089"/>
    </source>
</evidence>
<dbReference type="GO" id="GO:0000978">
    <property type="term" value="F:RNA polymerase II cis-regulatory region sequence-specific DNA binding"/>
    <property type="evidence" value="ECO:0007669"/>
    <property type="project" value="TreeGrafter"/>
</dbReference>
<evidence type="ECO:0000256" key="2">
    <source>
        <dbReference type="ARBA" id="ARBA00023015"/>
    </source>
</evidence>
<comment type="caution">
    <text evidence="10">The sequence shown here is derived from an EMBL/GenBank/DDBJ whole genome shotgun (WGS) entry which is preliminary data.</text>
</comment>
<dbReference type="Pfam" id="PF00250">
    <property type="entry name" value="Forkhead"/>
    <property type="match status" value="1"/>
</dbReference>
<dbReference type="GO" id="GO:0005634">
    <property type="term" value="C:nucleus"/>
    <property type="evidence" value="ECO:0007669"/>
    <property type="project" value="UniProtKB-SubCell"/>
</dbReference>
<dbReference type="PROSITE" id="PS50039">
    <property type="entry name" value="FORK_HEAD_3"/>
    <property type="match status" value="1"/>
</dbReference>
<accession>A0A9X0AMU4</accession>
<keyword evidence="2" id="KW-0805">Transcription regulation</keyword>
<dbReference type="InterPro" id="IPR000253">
    <property type="entry name" value="FHA_dom"/>
</dbReference>
<dbReference type="OrthoDB" id="5954824at2759"/>
<dbReference type="SUPFAM" id="SSF46785">
    <property type="entry name" value="Winged helix' DNA-binding domain"/>
    <property type="match status" value="1"/>
</dbReference>
<keyword evidence="4" id="KW-0804">Transcription</keyword>
<feature type="domain" description="FHA" evidence="8">
    <location>
        <begin position="120"/>
        <end position="180"/>
    </location>
</feature>
<dbReference type="SUPFAM" id="SSF49879">
    <property type="entry name" value="SMAD/FHA domain"/>
    <property type="match status" value="1"/>
</dbReference>
<dbReference type="PROSITE" id="PS50006">
    <property type="entry name" value="FHA_DOMAIN"/>
    <property type="match status" value="1"/>
</dbReference>